<comment type="caution">
    <text evidence="1">The sequence shown here is derived from an EMBL/GenBank/DDBJ whole genome shotgun (WGS) entry which is preliminary data.</text>
</comment>
<dbReference type="RefSeq" id="WP_397614198.1">
    <property type="nucleotide sequence ID" value="NZ_JBIRRB010000011.1"/>
</dbReference>
<name>A0ABW7TDN8_9ACTN</name>
<evidence type="ECO:0000313" key="1">
    <source>
        <dbReference type="EMBL" id="MFI0914182.1"/>
    </source>
</evidence>
<dbReference type="Proteomes" id="UP001611162">
    <property type="component" value="Unassembled WGS sequence"/>
</dbReference>
<accession>A0ABW7TDN8</accession>
<dbReference type="EMBL" id="JBIRRB010000011">
    <property type="protein sequence ID" value="MFI0914182.1"/>
    <property type="molecule type" value="Genomic_DNA"/>
</dbReference>
<keyword evidence="2" id="KW-1185">Reference proteome</keyword>
<protein>
    <submittedName>
        <fullName evidence="1">Uncharacterized protein</fullName>
    </submittedName>
</protein>
<sequence>MPERIYMNWIAGQRRIHIEFTEADIWALNEDSWDDPAFEPMKTLRQIIEQAARDFSREPK</sequence>
<evidence type="ECO:0000313" key="2">
    <source>
        <dbReference type="Proteomes" id="UP001611162"/>
    </source>
</evidence>
<proteinExistence type="predicted"/>
<gene>
    <name evidence="1" type="ORF">ACH4TF_27570</name>
</gene>
<organism evidence="1 2">
    <name type="scientific">Streptomyces abikoensis</name>
    <dbReference type="NCBI Taxonomy" id="97398"/>
    <lineage>
        <taxon>Bacteria</taxon>
        <taxon>Bacillati</taxon>
        <taxon>Actinomycetota</taxon>
        <taxon>Actinomycetes</taxon>
        <taxon>Kitasatosporales</taxon>
        <taxon>Streptomycetaceae</taxon>
        <taxon>Streptomyces</taxon>
    </lineage>
</organism>
<reference evidence="1 2" key="1">
    <citation type="submission" date="2024-10" db="EMBL/GenBank/DDBJ databases">
        <title>The Natural Products Discovery Center: Release of the First 8490 Sequenced Strains for Exploring Actinobacteria Biosynthetic Diversity.</title>
        <authorList>
            <person name="Kalkreuter E."/>
            <person name="Kautsar S.A."/>
            <person name="Yang D."/>
            <person name="Bader C.D."/>
            <person name="Teijaro C.N."/>
            <person name="Fluegel L."/>
            <person name="Davis C.M."/>
            <person name="Simpson J.R."/>
            <person name="Lauterbach L."/>
            <person name="Steele A.D."/>
            <person name="Gui C."/>
            <person name="Meng S."/>
            <person name="Li G."/>
            <person name="Viehrig K."/>
            <person name="Ye F."/>
            <person name="Su P."/>
            <person name="Kiefer A.F."/>
            <person name="Nichols A."/>
            <person name="Cepeda A.J."/>
            <person name="Yan W."/>
            <person name="Fan B."/>
            <person name="Jiang Y."/>
            <person name="Adhikari A."/>
            <person name="Zheng C.-J."/>
            <person name="Schuster L."/>
            <person name="Cowan T.M."/>
            <person name="Smanski M.J."/>
            <person name="Chevrette M.G."/>
            <person name="De Carvalho L.P.S."/>
            <person name="Shen B."/>
        </authorList>
    </citation>
    <scope>NUCLEOTIDE SEQUENCE [LARGE SCALE GENOMIC DNA]</scope>
    <source>
        <strain evidence="1 2">NPDC020979</strain>
    </source>
</reference>